<evidence type="ECO:0000256" key="3">
    <source>
        <dbReference type="ARBA" id="ARBA00022692"/>
    </source>
</evidence>
<evidence type="ECO:0000256" key="5">
    <source>
        <dbReference type="ARBA" id="ARBA00023136"/>
    </source>
</evidence>
<dbReference type="GO" id="GO:0046873">
    <property type="term" value="F:metal ion transmembrane transporter activity"/>
    <property type="evidence" value="ECO:0007669"/>
    <property type="project" value="InterPro"/>
</dbReference>
<feature type="transmembrane region" description="Helical" evidence="6">
    <location>
        <begin position="97"/>
        <end position="113"/>
    </location>
</feature>
<dbReference type="PANTHER" id="PTHR12608:SF1">
    <property type="entry name" value="TRANSMEMBRANE PROTEIN 165"/>
    <property type="match status" value="1"/>
</dbReference>
<evidence type="ECO:0000313" key="7">
    <source>
        <dbReference type="EMBL" id="SFC02322.1"/>
    </source>
</evidence>
<gene>
    <name evidence="7" type="ORF">SAMN05660443_1185</name>
</gene>
<dbReference type="InterPro" id="IPR001727">
    <property type="entry name" value="GDT1-like"/>
</dbReference>
<feature type="transmembrane region" description="Helical" evidence="6">
    <location>
        <begin position="167"/>
        <end position="189"/>
    </location>
</feature>
<reference evidence="7 8" key="1">
    <citation type="submission" date="2016-10" db="EMBL/GenBank/DDBJ databases">
        <authorList>
            <person name="de Groot N.N."/>
        </authorList>
    </citation>
    <scope>NUCLEOTIDE SEQUENCE [LARGE SCALE GENOMIC DNA]</scope>
    <source>
        <strain evidence="7 8">DSM 18438</strain>
    </source>
</reference>
<keyword evidence="5 6" id="KW-0472">Membrane</keyword>
<feature type="transmembrane region" description="Helical" evidence="6">
    <location>
        <begin position="67"/>
        <end position="85"/>
    </location>
</feature>
<dbReference type="PANTHER" id="PTHR12608">
    <property type="entry name" value="TRANSMEMBRANE PROTEIN HTP-1 RELATED"/>
    <property type="match status" value="1"/>
</dbReference>
<evidence type="ECO:0000313" key="8">
    <source>
        <dbReference type="Proteomes" id="UP000199058"/>
    </source>
</evidence>
<accession>A0A1I1FTG2</accession>
<evidence type="ECO:0000256" key="4">
    <source>
        <dbReference type="ARBA" id="ARBA00022989"/>
    </source>
</evidence>
<keyword evidence="3 6" id="KW-0812">Transmembrane</keyword>
<protein>
    <recommendedName>
        <fullName evidence="6">GDT1 family protein</fullName>
    </recommendedName>
</protein>
<keyword evidence="4 6" id="KW-1133">Transmembrane helix</keyword>
<comment type="similarity">
    <text evidence="2 6">Belongs to the GDT1 family.</text>
</comment>
<keyword evidence="8" id="KW-1185">Reference proteome</keyword>
<dbReference type="OrthoDB" id="9801356at2"/>
<dbReference type="STRING" id="1122252.SAMN05660443_1185"/>
<dbReference type="AlphaFoldDB" id="A0A1I1FTG2"/>
<dbReference type="Pfam" id="PF01169">
    <property type="entry name" value="GDT1"/>
    <property type="match status" value="2"/>
</dbReference>
<evidence type="ECO:0000256" key="6">
    <source>
        <dbReference type="RuleBase" id="RU365102"/>
    </source>
</evidence>
<dbReference type="Proteomes" id="UP000199058">
    <property type="component" value="Unassembled WGS sequence"/>
</dbReference>
<feature type="transmembrane region" description="Helical" evidence="6">
    <location>
        <begin position="37"/>
        <end position="61"/>
    </location>
</feature>
<feature type="transmembrane region" description="Helical" evidence="6">
    <location>
        <begin position="133"/>
        <end position="155"/>
    </location>
</feature>
<evidence type="ECO:0000256" key="1">
    <source>
        <dbReference type="ARBA" id="ARBA00004141"/>
    </source>
</evidence>
<organism evidence="7 8">
    <name type="scientific">Marinospirillum celere</name>
    <dbReference type="NCBI Taxonomy" id="1122252"/>
    <lineage>
        <taxon>Bacteria</taxon>
        <taxon>Pseudomonadati</taxon>
        <taxon>Pseudomonadota</taxon>
        <taxon>Gammaproteobacteria</taxon>
        <taxon>Oceanospirillales</taxon>
        <taxon>Oceanospirillaceae</taxon>
        <taxon>Marinospirillum</taxon>
    </lineage>
</organism>
<proteinExistence type="inferred from homology"/>
<dbReference type="EMBL" id="FOLH01000002">
    <property type="protein sequence ID" value="SFC02322.1"/>
    <property type="molecule type" value="Genomic_DNA"/>
</dbReference>
<sequence length="191" mass="21389">MEAFFTSTLTVGIAEIGDRSLFLALLFGIRYQRPWPIFWGMTLGLMLNQAISALVGVWLFTWIPAHYQGWILSLVFFAMAIWMLFPEKDDEEGKLVMTGRALFLVAAVSFFVLEMADKTQVAVISLAGAFDTYWPVVFGATLGILLVTTPALWLGQRFAHWLAVQKIKYVSSAIFALLGAWIFLTTINIPV</sequence>
<evidence type="ECO:0000256" key="2">
    <source>
        <dbReference type="ARBA" id="ARBA00009190"/>
    </source>
</evidence>
<comment type="subcellular location">
    <subcellularLocation>
        <location evidence="1 6">Membrane</location>
        <topology evidence="1 6">Multi-pass membrane protein</topology>
    </subcellularLocation>
</comment>
<dbReference type="GO" id="GO:0016020">
    <property type="term" value="C:membrane"/>
    <property type="evidence" value="ECO:0007669"/>
    <property type="project" value="UniProtKB-SubCell"/>
</dbReference>
<name>A0A1I1FTG2_9GAMM</name>